<name>A0A914BXX3_9BILA</name>
<keyword evidence="2" id="KW-1185">Reference proteome</keyword>
<organism evidence="2 3">
    <name type="scientific">Acrobeloides nanus</name>
    <dbReference type="NCBI Taxonomy" id="290746"/>
    <lineage>
        <taxon>Eukaryota</taxon>
        <taxon>Metazoa</taxon>
        <taxon>Ecdysozoa</taxon>
        <taxon>Nematoda</taxon>
        <taxon>Chromadorea</taxon>
        <taxon>Rhabditida</taxon>
        <taxon>Tylenchina</taxon>
        <taxon>Cephalobomorpha</taxon>
        <taxon>Cephaloboidea</taxon>
        <taxon>Cephalobidae</taxon>
        <taxon>Acrobeloides</taxon>
    </lineage>
</organism>
<reference evidence="3" key="1">
    <citation type="submission" date="2022-11" db="UniProtKB">
        <authorList>
            <consortium name="WormBaseParasite"/>
        </authorList>
    </citation>
    <scope>IDENTIFICATION</scope>
</reference>
<dbReference type="Proteomes" id="UP000887540">
    <property type="component" value="Unplaced"/>
</dbReference>
<feature type="signal peptide" evidence="1">
    <location>
        <begin position="1"/>
        <end position="33"/>
    </location>
</feature>
<proteinExistence type="predicted"/>
<sequence length="88" mass="10184">MNKNVKYVECNLHRMPRPVLLLCILLLVRQSLCRPSLSNQLNNEISSETKEIVVSASDEQQGRQPMLRLSPSHGVMCYFRPRLCKRSE</sequence>
<dbReference type="AlphaFoldDB" id="A0A914BXX3"/>
<feature type="chain" id="PRO_5037816845" evidence="1">
    <location>
        <begin position="34"/>
        <end position="88"/>
    </location>
</feature>
<protein>
    <submittedName>
        <fullName evidence="3">Secreted protein</fullName>
    </submittedName>
</protein>
<evidence type="ECO:0000256" key="1">
    <source>
        <dbReference type="SAM" id="SignalP"/>
    </source>
</evidence>
<evidence type="ECO:0000313" key="3">
    <source>
        <dbReference type="WBParaSite" id="ACRNAN_Path_1250.g4876.t1"/>
    </source>
</evidence>
<keyword evidence="1" id="KW-0732">Signal</keyword>
<evidence type="ECO:0000313" key="2">
    <source>
        <dbReference type="Proteomes" id="UP000887540"/>
    </source>
</evidence>
<dbReference type="WBParaSite" id="ACRNAN_Path_1250.g4876.t1">
    <property type="protein sequence ID" value="ACRNAN_Path_1250.g4876.t1"/>
    <property type="gene ID" value="ACRNAN_Path_1250.g4876"/>
</dbReference>
<accession>A0A914BXX3</accession>